<proteinExistence type="predicted"/>
<reference evidence="1 2" key="1">
    <citation type="submission" date="2020-04" db="EMBL/GenBank/DDBJ databases">
        <authorList>
            <person name="Wallbank WR R."/>
            <person name="Pardo Diaz C."/>
            <person name="Kozak K."/>
            <person name="Martin S."/>
            <person name="Jiggins C."/>
            <person name="Moest M."/>
            <person name="Warren A I."/>
            <person name="Byers J.R.P. K."/>
            <person name="Montejo-Kovacevich G."/>
            <person name="Yen C E."/>
        </authorList>
    </citation>
    <scope>NUCLEOTIDE SEQUENCE [LARGE SCALE GENOMIC DNA]</scope>
</reference>
<evidence type="ECO:0000313" key="2">
    <source>
        <dbReference type="Proteomes" id="UP000494256"/>
    </source>
</evidence>
<organism evidence="1 2">
    <name type="scientific">Arctia plantaginis</name>
    <name type="common">Wood tiger moth</name>
    <name type="synonym">Phalaena plantaginis</name>
    <dbReference type="NCBI Taxonomy" id="874455"/>
    <lineage>
        <taxon>Eukaryota</taxon>
        <taxon>Metazoa</taxon>
        <taxon>Ecdysozoa</taxon>
        <taxon>Arthropoda</taxon>
        <taxon>Hexapoda</taxon>
        <taxon>Insecta</taxon>
        <taxon>Pterygota</taxon>
        <taxon>Neoptera</taxon>
        <taxon>Endopterygota</taxon>
        <taxon>Lepidoptera</taxon>
        <taxon>Glossata</taxon>
        <taxon>Ditrysia</taxon>
        <taxon>Noctuoidea</taxon>
        <taxon>Erebidae</taxon>
        <taxon>Arctiinae</taxon>
        <taxon>Arctia</taxon>
    </lineage>
</organism>
<accession>A0A8S0ZGT3</accession>
<protein>
    <submittedName>
        <fullName evidence="1">Uncharacterized protein</fullName>
    </submittedName>
</protein>
<dbReference type="EMBL" id="CADEBD010000289">
    <property type="protein sequence ID" value="CAB3232088.1"/>
    <property type="molecule type" value="Genomic_DNA"/>
</dbReference>
<gene>
    <name evidence="1" type="ORF">APLA_LOCUS5508</name>
</gene>
<name>A0A8S0ZGT3_ARCPL</name>
<dbReference type="SUPFAM" id="SSF140809">
    <property type="entry name" value="Rhabdovirus nucleoprotein-like"/>
    <property type="match status" value="1"/>
</dbReference>
<dbReference type="Proteomes" id="UP000494256">
    <property type="component" value="Unassembled WGS sequence"/>
</dbReference>
<dbReference type="Gene3D" id="1.10.3610.10">
    <property type="entry name" value="Nucleoprotein"/>
    <property type="match status" value="1"/>
</dbReference>
<comment type="caution">
    <text evidence="1">The sequence shown here is derived from an EMBL/GenBank/DDBJ whole genome shotgun (WGS) entry which is preliminary data.</text>
</comment>
<dbReference type="InterPro" id="IPR023331">
    <property type="entry name" value="Rhabdovirus_ncapsid_C"/>
</dbReference>
<evidence type="ECO:0000313" key="1">
    <source>
        <dbReference type="EMBL" id="CAB3232088.1"/>
    </source>
</evidence>
<sequence length="72" mass="8106">MEVTEDEDSALNVREAAMRSKDPDDWYALVKSSDGKLPTAVRPYVRHIIQSISDPREGAMDYHLTTLGPMLD</sequence>
<dbReference type="AlphaFoldDB" id="A0A8S0ZGT3"/>
<dbReference type="InterPro" id="IPR035961">
    <property type="entry name" value="Rhabdovirus_nucleoprotein-like"/>
</dbReference>